<evidence type="ECO:0000313" key="2">
    <source>
        <dbReference type="Proteomes" id="UP000244855"/>
    </source>
</evidence>
<name>A0A2V1D0M4_9PLEO</name>
<sequence>MSLPSAPSDDYDPRPPVTLDSQGISIAPMTMIDDNDDVNCAFFSLNLSIYHQEVNSSDWDDTWFFLSNFEH</sequence>
<proteinExistence type="predicted"/>
<keyword evidence="2" id="KW-1185">Reference proteome</keyword>
<organism evidence="1 2">
    <name type="scientific">Periconia macrospinosa</name>
    <dbReference type="NCBI Taxonomy" id="97972"/>
    <lineage>
        <taxon>Eukaryota</taxon>
        <taxon>Fungi</taxon>
        <taxon>Dikarya</taxon>
        <taxon>Ascomycota</taxon>
        <taxon>Pezizomycotina</taxon>
        <taxon>Dothideomycetes</taxon>
        <taxon>Pleosporomycetidae</taxon>
        <taxon>Pleosporales</taxon>
        <taxon>Massarineae</taxon>
        <taxon>Periconiaceae</taxon>
        <taxon>Periconia</taxon>
    </lineage>
</organism>
<dbReference type="AlphaFoldDB" id="A0A2V1D0M4"/>
<dbReference type="EMBL" id="KZ805830">
    <property type="protein sequence ID" value="PVH91582.1"/>
    <property type="molecule type" value="Genomic_DNA"/>
</dbReference>
<accession>A0A2V1D0M4</accession>
<reference evidence="1 2" key="1">
    <citation type="journal article" date="2018" name="Sci. Rep.">
        <title>Comparative genomics provides insights into the lifestyle and reveals functional heterogeneity of dark septate endophytic fungi.</title>
        <authorList>
            <person name="Knapp D.G."/>
            <person name="Nemeth J.B."/>
            <person name="Barry K."/>
            <person name="Hainaut M."/>
            <person name="Henrissat B."/>
            <person name="Johnson J."/>
            <person name="Kuo A."/>
            <person name="Lim J.H.P."/>
            <person name="Lipzen A."/>
            <person name="Nolan M."/>
            <person name="Ohm R.A."/>
            <person name="Tamas L."/>
            <person name="Grigoriev I.V."/>
            <person name="Spatafora J.W."/>
            <person name="Nagy L.G."/>
            <person name="Kovacs G.M."/>
        </authorList>
    </citation>
    <scope>NUCLEOTIDE SEQUENCE [LARGE SCALE GENOMIC DNA]</scope>
    <source>
        <strain evidence="1 2">DSE2036</strain>
    </source>
</reference>
<evidence type="ECO:0000313" key="1">
    <source>
        <dbReference type="EMBL" id="PVH91582.1"/>
    </source>
</evidence>
<gene>
    <name evidence="1" type="ORF">DM02DRAFT_663845</name>
</gene>
<protein>
    <submittedName>
        <fullName evidence="1">Uncharacterized protein</fullName>
    </submittedName>
</protein>
<dbReference type="Proteomes" id="UP000244855">
    <property type="component" value="Unassembled WGS sequence"/>
</dbReference>